<dbReference type="AlphaFoldDB" id="A0A0F8X9R8"/>
<proteinExistence type="predicted"/>
<dbReference type="EMBL" id="LAZR01060497">
    <property type="protein sequence ID" value="KKK65553.1"/>
    <property type="molecule type" value="Genomic_DNA"/>
</dbReference>
<sequence length="99" mass="11616">MKIKTIIISAFPATGKTHFYRNTKLKVLDSDSSHFSWLPNKQRHPNFPENYIDHIKQNMGDVFIILISSHKVVRDALVKEGIKFTLIYPNRELKEEYLT</sequence>
<reference evidence="1" key="1">
    <citation type="journal article" date="2015" name="Nature">
        <title>Complex archaea that bridge the gap between prokaryotes and eukaryotes.</title>
        <authorList>
            <person name="Spang A."/>
            <person name="Saw J.H."/>
            <person name="Jorgensen S.L."/>
            <person name="Zaremba-Niedzwiedzka K."/>
            <person name="Martijn J."/>
            <person name="Lind A.E."/>
            <person name="van Eijk R."/>
            <person name="Schleper C."/>
            <person name="Guy L."/>
            <person name="Ettema T.J."/>
        </authorList>
    </citation>
    <scope>NUCLEOTIDE SEQUENCE</scope>
</reference>
<protein>
    <submittedName>
        <fullName evidence="1">Uncharacterized protein</fullName>
    </submittedName>
</protein>
<feature type="non-terminal residue" evidence="1">
    <location>
        <position position="99"/>
    </location>
</feature>
<name>A0A0F8X9R8_9ZZZZ</name>
<evidence type="ECO:0000313" key="1">
    <source>
        <dbReference type="EMBL" id="KKK65553.1"/>
    </source>
</evidence>
<comment type="caution">
    <text evidence="1">The sequence shown here is derived from an EMBL/GenBank/DDBJ whole genome shotgun (WGS) entry which is preliminary data.</text>
</comment>
<gene>
    <name evidence="1" type="ORF">LCGC14_2972950</name>
</gene>
<organism evidence="1">
    <name type="scientific">marine sediment metagenome</name>
    <dbReference type="NCBI Taxonomy" id="412755"/>
    <lineage>
        <taxon>unclassified sequences</taxon>
        <taxon>metagenomes</taxon>
        <taxon>ecological metagenomes</taxon>
    </lineage>
</organism>
<accession>A0A0F8X9R8</accession>